<feature type="region of interest" description="Disordered" evidence="1">
    <location>
        <begin position="480"/>
        <end position="583"/>
    </location>
</feature>
<feature type="region of interest" description="Disordered" evidence="1">
    <location>
        <begin position="1"/>
        <end position="99"/>
    </location>
</feature>
<gene>
    <name evidence="2" type="ORF">ZHAS_00014916</name>
</gene>
<evidence type="ECO:0000313" key="4">
    <source>
        <dbReference type="Proteomes" id="UP000030765"/>
    </source>
</evidence>
<reference evidence="2 4" key="1">
    <citation type="journal article" date="2014" name="BMC Genomics">
        <title>Genome sequence of Anopheles sinensis provides insight into genetics basis of mosquito competence for malaria parasites.</title>
        <authorList>
            <person name="Zhou D."/>
            <person name="Zhang D."/>
            <person name="Ding G."/>
            <person name="Shi L."/>
            <person name="Hou Q."/>
            <person name="Ye Y."/>
            <person name="Xu Y."/>
            <person name="Zhou H."/>
            <person name="Xiong C."/>
            <person name="Li S."/>
            <person name="Yu J."/>
            <person name="Hong S."/>
            <person name="Yu X."/>
            <person name="Zou P."/>
            <person name="Chen C."/>
            <person name="Chang X."/>
            <person name="Wang W."/>
            <person name="Lv Y."/>
            <person name="Sun Y."/>
            <person name="Ma L."/>
            <person name="Shen B."/>
            <person name="Zhu C."/>
        </authorList>
    </citation>
    <scope>NUCLEOTIDE SEQUENCE [LARGE SCALE GENOMIC DNA]</scope>
</reference>
<evidence type="ECO:0000313" key="3">
    <source>
        <dbReference type="EnsemblMetazoa" id="ASIC014916-PA"/>
    </source>
</evidence>
<feature type="region of interest" description="Disordered" evidence="1">
    <location>
        <begin position="595"/>
        <end position="642"/>
    </location>
</feature>
<dbReference type="VEuPathDB" id="VectorBase:ASIC014916"/>
<name>A0A084W9L3_ANOSI</name>
<dbReference type="EMBL" id="ATLV01021831">
    <property type="status" value="NOT_ANNOTATED_CDS"/>
    <property type="molecule type" value="Genomic_DNA"/>
</dbReference>
<feature type="region of interest" description="Disordered" evidence="1">
    <location>
        <begin position="217"/>
        <end position="242"/>
    </location>
</feature>
<proteinExistence type="predicted"/>
<keyword evidence="4" id="KW-1185">Reference proteome</keyword>
<feature type="compositionally biased region" description="Polar residues" evidence="1">
    <location>
        <begin position="525"/>
        <end position="537"/>
    </location>
</feature>
<feature type="compositionally biased region" description="Acidic residues" evidence="1">
    <location>
        <begin position="218"/>
        <end position="229"/>
    </location>
</feature>
<organism evidence="2">
    <name type="scientific">Anopheles sinensis</name>
    <name type="common">Mosquito</name>
    <dbReference type="NCBI Taxonomy" id="74873"/>
    <lineage>
        <taxon>Eukaryota</taxon>
        <taxon>Metazoa</taxon>
        <taxon>Ecdysozoa</taxon>
        <taxon>Arthropoda</taxon>
        <taxon>Hexapoda</taxon>
        <taxon>Insecta</taxon>
        <taxon>Pterygota</taxon>
        <taxon>Neoptera</taxon>
        <taxon>Endopterygota</taxon>
        <taxon>Diptera</taxon>
        <taxon>Nematocera</taxon>
        <taxon>Culicoidea</taxon>
        <taxon>Culicidae</taxon>
        <taxon>Anophelinae</taxon>
        <taxon>Anopheles</taxon>
    </lineage>
</organism>
<feature type="compositionally biased region" description="Basic and acidic residues" evidence="1">
    <location>
        <begin position="86"/>
        <end position="98"/>
    </location>
</feature>
<evidence type="ECO:0000313" key="2">
    <source>
        <dbReference type="EMBL" id="KFB46907.1"/>
    </source>
</evidence>
<dbReference type="AlphaFoldDB" id="A0A084W9L3"/>
<dbReference type="VEuPathDB" id="VectorBase:ASIS011256"/>
<dbReference type="Proteomes" id="UP000030765">
    <property type="component" value="Unassembled WGS sequence"/>
</dbReference>
<dbReference type="OMA" id="FCKERQP"/>
<feature type="compositionally biased region" description="Polar residues" evidence="1">
    <location>
        <begin position="9"/>
        <end position="23"/>
    </location>
</feature>
<feature type="compositionally biased region" description="Basic residues" evidence="1">
    <location>
        <begin position="487"/>
        <end position="498"/>
    </location>
</feature>
<feature type="compositionally biased region" description="Basic and acidic residues" evidence="1">
    <location>
        <begin position="44"/>
        <end position="56"/>
    </location>
</feature>
<sequence>MITKFRLSDNASLGDISTNSNCGQVVGLGGTESSNSEEPSLDGMKSEEQWTNHSDSKLQWSSGPKASIPPGPLASDDSCNAVDNKLSGENDTSERDELTIGDGDLSFNGKIKPLTIDDASAGVATTGAAPAGEAMHCELIDATKGFERTDSEVTDDVNRRCRASRKDRLNESLELLTKENSSWIHYNNEKSPDLFADDDNDADGVAEERNQFDHVVDAENDDPDEDVDAESCTRNKKRRSGGGFETDDLYCTVEGTVSSDTVERVLLKRLQSSLSGVPPPPSLTYSHIDVERMLALYQNNLAQWGWGSACRESQSMSHEAASRAEKVGHCIETEPLPQCLSKPTRLTAELDAIGWPDLMRHRAHGLHYNKSTVSEKIELLGLKYIERYIGAETSSSFNMCHSPSSAKKRNQRMKMLNQSPGSRLSHLARRRAIFSSANLLNNSAGSGTNSGSIVSASRSTINASALNRLNPFRLCNRQVLLDPKKSDNRRKNKVKTPQRRSPGGLGRKSPRRRTPGSSAKKFSLARTSASAKPSQQLHVPATIESSKRALFLSPPNGGGGAAASSGTRHDQGGGAGSNSKQMDRSIFSEARMLKSRRSLFSPPRAGSTQEDGGAGGNGASSVGGVSLKRRRSPTTVGEGDQGFTRGAILSEERSEKIRRKESTALVEEDLTPRSLKFARSQSFCVGSQTVSRVGSQMAATDCVGGKALFRANSEITSEDTNRPVMMLTENHKKKLLWAVSQALQGKQVSTKHEKFKQHASNLARVVKRLFLEFNDQTISSTSEKMLRLANKHVFEVIQGKSVDDIYFREKTRIMNARNQTKLQGYIAPEEYELRKLKRTGSMTSVGNSSATDGASPFDCCSLSASQTTYLSQSSMLSQGSSIGMGSFSQLSESGNLQGARQLRTAASTGSVNIVGVTGQVAAVSLITTTALRENIDSELRQRSTQKLLSFSGKDQKNVSPYRVDKAFNAVVGSNANANNKLLVGGSLNSSIMKAKRQISFE</sequence>
<dbReference type="EMBL" id="KE525324">
    <property type="protein sequence ID" value="KFB46907.1"/>
    <property type="molecule type" value="Genomic_DNA"/>
</dbReference>
<dbReference type="EnsemblMetazoa" id="ASIC014916-RA">
    <property type="protein sequence ID" value="ASIC014916-PA"/>
    <property type="gene ID" value="ASIC014916"/>
</dbReference>
<dbReference type="OrthoDB" id="8192658at2759"/>
<accession>A0A084W9L3</accession>
<evidence type="ECO:0000256" key="1">
    <source>
        <dbReference type="SAM" id="MobiDB-lite"/>
    </source>
</evidence>
<reference evidence="3" key="2">
    <citation type="submission" date="2020-05" db="UniProtKB">
        <authorList>
            <consortium name="EnsemblMetazoa"/>
        </authorList>
    </citation>
    <scope>IDENTIFICATION</scope>
</reference>
<protein>
    <submittedName>
        <fullName evidence="2">AGAP005115-PA-like protein</fullName>
    </submittedName>
</protein>